<reference evidence="5" key="2">
    <citation type="submission" date="2013-10" db="EMBL/GenBank/DDBJ databases">
        <authorList>
            <person name="Aslett M."/>
        </authorList>
    </citation>
    <scope>NUCLEOTIDE SEQUENCE [LARGE SCALE GENOMIC DNA]</scope>
    <source>
        <strain evidence="5">Houghton</strain>
    </source>
</reference>
<feature type="domain" description="Bromo" evidence="4">
    <location>
        <begin position="55"/>
        <end position="127"/>
    </location>
</feature>
<feature type="compositionally biased region" description="Low complexity" evidence="3">
    <location>
        <begin position="677"/>
        <end position="696"/>
    </location>
</feature>
<dbReference type="Pfam" id="PF00439">
    <property type="entry name" value="Bromodomain"/>
    <property type="match status" value="2"/>
</dbReference>
<keyword evidence="6" id="KW-1185">Reference proteome</keyword>
<feature type="region of interest" description="Disordered" evidence="3">
    <location>
        <begin position="654"/>
        <end position="696"/>
    </location>
</feature>
<name>U6H4F2_9EIME</name>
<dbReference type="InterPro" id="IPR018359">
    <property type="entry name" value="Bromodomain_CS"/>
</dbReference>
<feature type="region of interest" description="Disordered" evidence="3">
    <location>
        <begin position="165"/>
        <end position="184"/>
    </location>
</feature>
<feature type="compositionally biased region" description="Low complexity" evidence="3">
    <location>
        <begin position="529"/>
        <end position="540"/>
    </location>
</feature>
<feature type="region of interest" description="Disordered" evidence="3">
    <location>
        <begin position="1064"/>
        <end position="1084"/>
    </location>
</feature>
<dbReference type="VEuPathDB" id="ToxoDB:EPH_0076080"/>
<evidence type="ECO:0000313" key="6">
    <source>
        <dbReference type="Proteomes" id="UP000018201"/>
    </source>
</evidence>
<feature type="region of interest" description="Disordered" evidence="3">
    <location>
        <begin position="737"/>
        <end position="772"/>
    </location>
</feature>
<feature type="region of interest" description="Disordered" evidence="3">
    <location>
        <begin position="299"/>
        <end position="327"/>
    </location>
</feature>
<dbReference type="Proteomes" id="UP000018201">
    <property type="component" value="Unassembled WGS sequence"/>
</dbReference>
<evidence type="ECO:0000256" key="2">
    <source>
        <dbReference type="PROSITE-ProRule" id="PRU00035"/>
    </source>
</evidence>
<reference evidence="5" key="1">
    <citation type="submission" date="2013-10" db="EMBL/GenBank/DDBJ databases">
        <title>Genomic analysis of the causative agents of coccidiosis in chickens.</title>
        <authorList>
            <person name="Reid A.J."/>
            <person name="Blake D."/>
            <person name="Billington K."/>
            <person name="Browne H."/>
            <person name="Dunn M."/>
            <person name="Hung S."/>
            <person name="Kawahara F."/>
            <person name="Miranda-Saavedra D."/>
            <person name="Mourier T."/>
            <person name="Nagra H."/>
            <person name="Otto T.D."/>
            <person name="Rawlings N."/>
            <person name="Sanchez A."/>
            <person name="Sanders M."/>
            <person name="Subramaniam C."/>
            <person name="Tay Y."/>
            <person name="Dear P."/>
            <person name="Doerig C."/>
            <person name="Gruber A."/>
            <person name="Parkinson J."/>
            <person name="Shirley M."/>
            <person name="Wan K.L."/>
            <person name="Berriman M."/>
            <person name="Tomley F."/>
            <person name="Pain A."/>
        </authorList>
    </citation>
    <scope>NUCLEOTIDE SEQUENCE [LARGE SCALE GENOMIC DNA]</scope>
    <source>
        <strain evidence="5">Houghton</strain>
    </source>
</reference>
<accession>U6H4F2</accession>
<feature type="region of interest" description="Disordered" evidence="3">
    <location>
        <begin position="521"/>
        <end position="580"/>
    </location>
</feature>
<dbReference type="EMBL" id="HG697535">
    <property type="protein sequence ID" value="CDI87466.1"/>
    <property type="molecule type" value="Genomic_DNA"/>
</dbReference>
<dbReference type="InterPro" id="IPR036427">
    <property type="entry name" value="Bromodomain-like_sf"/>
</dbReference>
<protein>
    <submittedName>
        <fullName evidence="5">Bromodomain-containing protein, putative</fullName>
    </submittedName>
</protein>
<feature type="region of interest" description="Disordered" evidence="3">
    <location>
        <begin position="1709"/>
        <end position="1751"/>
    </location>
</feature>
<evidence type="ECO:0000256" key="1">
    <source>
        <dbReference type="ARBA" id="ARBA00023117"/>
    </source>
</evidence>
<feature type="compositionally biased region" description="Low complexity" evidence="3">
    <location>
        <begin position="760"/>
        <end position="772"/>
    </location>
</feature>
<evidence type="ECO:0000256" key="3">
    <source>
        <dbReference type="SAM" id="MobiDB-lite"/>
    </source>
</evidence>
<dbReference type="SMART" id="SM00297">
    <property type="entry name" value="BROMO"/>
    <property type="match status" value="2"/>
</dbReference>
<feature type="compositionally biased region" description="Basic residues" evidence="3">
    <location>
        <begin position="744"/>
        <end position="757"/>
    </location>
</feature>
<dbReference type="OrthoDB" id="21449at2759"/>
<evidence type="ECO:0000313" key="5">
    <source>
        <dbReference type="EMBL" id="CDI87466.1"/>
    </source>
</evidence>
<gene>
    <name evidence="5" type="ORF">EPH_0076080</name>
</gene>
<feature type="compositionally biased region" description="Basic and acidic residues" evidence="3">
    <location>
        <begin position="1134"/>
        <end position="1144"/>
    </location>
</feature>
<dbReference type="SUPFAM" id="SSF47370">
    <property type="entry name" value="Bromodomain"/>
    <property type="match status" value="2"/>
</dbReference>
<keyword evidence="1 2" id="KW-0103">Bromodomain</keyword>
<sequence>MPVSGGPSSLGAVSPSMGPSGGSDPPRGIAATGGGGGPLARHVKRKLAGLLDGWRRVKSFRLFLEPVDVERMECPTYYDVIKNPMDLRTMEAKLERDEYRSEEAFVADLLLIFRNCRTFNDEATPAGQFVLRLCAEAEARSLEDLKKACKDSKLWAALEQQFSHGKQKTGARQKGGGSSKRAASGLASASDSAAPAAAAAAAAAAAGAGVPASARPGATDSHPPPLSYDGAAGGVLGPSPGVTCMNGLMYTGSTAAGEEAATAAAAAAAEAGISEGVEGAAAASETVSDTTLQQTSTSAIAGISPPSNPLTPAASGSHRGHSQANWQGEGGALLGQGMLDMENCLTGKSWYIYCRDNILRPLKGDRYAYLFLTPVLDSPELPDAVKSSYKSVIARPMDYGTIWTKLTARDYHHPLEFFEDMFLVYSNCMAFNPPNDQQCGWLHRVAEKSRDKFVERWRRWVVRIWRAFAQHNAAAAAAAPPVLQHAEAAKTAAAVESEPAVAAGLAAARAELLERRHPHTAMPFSVPPQQQQLQQQLQQQADLSPTPLQPPQLQHPPAQHHQRGREEPLDTAAVAASAAAAAKDPKYRALVVDLLGEDALEDASNSSLDRGATTQETLQQQLQQLQQQQQLLQHEHLQLQQQQLEMQEKEQALARASAAVEGPVDSNNTAALGSSDLQQQEQQQQQLQVSEPAADQAVAVASPEAAVAAAAGGNAPLEQQQRVDAAAAAAVPVAGDAAAATEGRKHKSKKQKHKHAQRNQQQLVQQEPQDVQLQQEASAGFQLPNAGVLQVLQQGDSAAAPGYAAAAGTEEAAAAAATAAAAVFAAAPAGASQADSGAVPAGSSGLSASLTDASPFPAAVSSQHGEATVAAAAAAAATTTGAEGSSLLPIASLGDSPRLCDIVEAPPAEILKAMGVKDVPVLPAPAAAAAAAAPVSSVPAAVPLAAADAAFTGLPPAADAAAAVSGTWLAGMTPSQLSAVPGAAATAAAPAAAAAAGMSGHTGVEPPLLAPPVDGVMGALQMQHGASLHDQQPQQPLLQLQQPLLLQQQKSTREDLLPPKLRLALESTRRKGPPPKLLLLPWRGRGNGPIPEGYARPPPSAATGSAAAAAAAPAAAAAASGGSTTAEPAADGDASDRSVKRETTQVDSVTASAEAEAAAEASQPVAAAAAAVEKGSSSKEQRQRVFLRLRVSSSTRRLAATRVKDVPRNVFCVEDDDTETEPMAVDSAREADAAAAAAAATGEAAAATAAKSSATAEDATTWDAAQTKLTLAAAAATAAAAEAAAAQGSSTAHVLRLLSRVSQLPEGIDIQNVRTALQQCGFVRHALSRCCSSRRSCSAINGSNISNGCNSSSSSNGGCAGVELWLQQQTVRIQPVGPLTAILGDTADCSFPVSVSLLRCISLSSAAASVAAAIPLLLHLKLQGADAAAAALAAKGEYLVSPYFQLAASAAAAGGERPLASGGLAPPAAAAAAALASSAAASAAGSIGGAAIQRSSCCCSGLQGMQQNGARVLAGRAIFSLERQAIRNLPRRLLEDAQLKKQRREENINNCLLGGAWSSPPKKTLAHALGEGMLQLVLRAAEAAGAGDELGSSSSSSSSSKSHSNTSEECLSEGLRFVEDLNLWAAALPSELLLPVLQQQHLQPQQRSRMLRLSAVDVLLLHSEPLGLVTLSKPRASSSSTTSSADGSAVAAAAAAVCRAADGLRSSEEELPLQVKTEAPSELTIRKKRPSGDRDNGGTTPGSSSSSSSSRCCCCCCCFLMGAAVPPVVEPLQAALCLG</sequence>
<feature type="compositionally biased region" description="Polar residues" evidence="3">
    <location>
        <begin position="665"/>
        <end position="676"/>
    </location>
</feature>
<dbReference type="Gene3D" id="1.20.920.10">
    <property type="entry name" value="Bromodomain-like"/>
    <property type="match status" value="3"/>
</dbReference>
<dbReference type="PRINTS" id="PR00503">
    <property type="entry name" value="BROMODOMAIN"/>
</dbReference>
<evidence type="ECO:0000259" key="4">
    <source>
        <dbReference type="PROSITE" id="PS50014"/>
    </source>
</evidence>
<feature type="region of interest" description="Disordered" evidence="3">
    <location>
        <begin position="1"/>
        <end position="39"/>
    </location>
</feature>
<proteinExistence type="predicted"/>
<dbReference type="PANTHER" id="PTHR45926">
    <property type="entry name" value="OSJNBA0053K19.4 PROTEIN"/>
    <property type="match status" value="1"/>
</dbReference>
<dbReference type="PROSITE" id="PS00633">
    <property type="entry name" value="BROMODOMAIN_1"/>
    <property type="match status" value="1"/>
</dbReference>
<organism evidence="5 6">
    <name type="scientific">Eimeria praecox</name>
    <dbReference type="NCBI Taxonomy" id="51316"/>
    <lineage>
        <taxon>Eukaryota</taxon>
        <taxon>Sar</taxon>
        <taxon>Alveolata</taxon>
        <taxon>Apicomplexa</taxon>
        <taxon>Conoidasida</taxon>
        <taxon>Coccidia</taxon>
        <taxon>Eucoccidiorida</taxon>
        <taxon>Eimeriorina</taxon>
        <taxon>Eimeriidae</taxon>
        <taxon>Eimeria</taxon>
    </lineage>
</organism>
<feature type="domain" description="Bromo" evidence="4">
    <location>
        <begin position="363"/>
        <end position="439"/>
    </location>
</feature>
<feature type="region of interest" description="Disordered" evidence="3">
    <location>
        <begin position="211"/>
        <end position="232"/>
    </location>
</feature>
<feature type="region of interest" description="Disordered" evidence="3">
    <location>
        <begin position="1121"/>
        <end position="1157"/>
    </location>
</feature>
<feature type="compositionally biased region" description="Low complexity" evidence="3">
    <location>
        <begin position="14"/>
        <end position="28"/>
    </location>
</feature>
<dbReference type="PROSITE" id="PS50014">
    <property type="entry name" value="BROMODOMAIN_2"/>
    <property type="match status" value="2"/>
</dbReference>
<dbReference type="InterPro" id="IPR001487">
    <property type="entry name" value="Bromodomain"/>
</dbReference>